<dbReference type="OrthoDB" id="3365917at2759"/>
<proteinExistence type="predicted"/>
<dbReference type="EMBL" id="JABCKI010000113">
    <property type="protein sequence ID" value="KAG5652591.1"/>
    <property type="molecule type" value="Genomic_DNA"/>
</dbReference>
<reference evidence="2" key="2">
    <citation type="submission" date="2021-10" db="EMBL/GenBank/DDBJ databases">
        <title>Phylogenomics reveals ancestral predisposition of the termite-cultivated fungus Termitomyces towards a domesticated lifestyle.</title>
        <authorList>
            <person name="Auxier B."/>
            <person name="Grum-Grzhimaylo A."/>
            <person name="Cardenas M.E."/>
            <person name="Lodge J.D."/>
            <person name="Laessoe T."/>
            <person name="Pedersen O."/>
            <person name="Smith M.E."/>
            <person name="Kuyper T.W."/>
            <person name="Franco-Molano E.A."/>
            <person name="Baroni T.J."/>
            <person name="Aanen D.K."/>
        </authorList>
    </citation>
    <scope>NUCLEOTIDE SEQUENCE</scope>
    <source>
        <strain evidence="2">D49</strain>
    </source>
</reference>
<feature type="compositionally biased region" description="Gly residues" evidence="1">
    <location>
        <begin position="23"/>
        <end position="41"/>
    </location>
</feature>
<gene>
    <name evidence="2" type="ORF">H0H81_004422</name>
</gene>
<evidence type="ECO:0000313" key="3">
    <source>
        <dbReference type="Proteomes" id="UP000717328"/>
    </source>
</evidence>
<dbReference type="Proteomes" id="UP000717328">
    <property type="component" value="Unassembled WGS sequence"/>
</dbReference>
<evidence type="ECO:0000256" key="1">
    <source>
        <dbReference type="SAM" id="MobiDB-lite"/>
    </source>
</evidence>
<organism evidence="2 3">
    <name type="scientific">Sphagnurus paluster</name>
    <dbReference type="NCBI Taxonomy" id="117069"/>
    <lineage>
        <taxon>Eukaryota</taxon>
        <taxon>Fungi</taxon>
        <taxon>Dikarya</taxon>
        <taxon>Basidiomycota</taxon>
        <taxon>Agaricomycotina</taxon>
        <taxon>Agaricomycetes</taxon>
        <taxon>Agaricomycetidae</taxon>
        <taxon>Agaricales</taxon>
        <taxon>Tricholomatineae</taxon>
        <taxon>Lyophyllaceae</taxon>
        <taxon>Sphagnurus</taxon>
    </lineage>
</organism>
<reference evidence="2" key="1">
    <citation type="submission" date="2021-02" db="EMBL/GenBank/DDBJ databases">
        <authorList>
            <person name="Nieuwenhuis M."/>
            <person name="Van De Peppel L.J.J."/>
        </authorList>
    </citation>
    <scope>NUCLEOTIDE SEQUENCE</scope>
    <source>
        <strain evidence="2">D49</strain>
    </source>
</reference>
<feature type="region of interest" description="Disordered" evidence="1">
    <location>
        <begin position="18"/>
        <end position="102"/>
    </location>
</feature>
<feature type="compositionally biased region" description="Low complexity" evidence="1">
    <location>
        <begin position="42"/>
        <end position="51"/>
    </location>
</feature>
<comment type="caution">
    <text evidence="2">The sequence shown here is derived from an EMBL/GenBank/DDBJ whole genome shotgun (WGS) entry which is preliminary data.</text>
</comment>
<feature type="compositionally biased region" description="Polar residues" evidence="1">
    <location>
        <begin position="59"/>
        <end position="69"/>
    </location>
</feature>
<keyword evidence="3" id="KW-1185">Reference proteome</keyword>
<name>A0A9P7KMH5_9AGAR</name>
<protein>
    <recommendedName>
        <fullName evidence="4">Glycine-rich protein</fullName>
    </recommendedName>
</protein>
<dbReference type="AlphaFoldDB" id="A0A9P7KMH5"/>
<evidence type="ECO:0008006" key="4">
    <source>
        <dbReference type="Google" id="ProtNLM"/>
    </source>
</evidence>
<evidence type="ECO:0000313" key="2">
    <source>
        <dbReference type="EMBL" id="KAG5652591.1"/>
    </source>
</evidence>
<accession>A0A9P7KMH5</accession>
<sequence length="309" mass="31089">MFVPFISVPSNERLKKLYRRKGGGGGGRGGGGGGGGGGKSGSTGSSGISGSSAGGGRSTPISSGGTSRSATPYGAGGGKAAPIPAGQPFAGRESGGGTRSQVYGTQQYGSGYPGVASRGVGGLGFPFVFWPLAWGGIAGVGAGAYLHNSEYGRPNNSSRPGGPLATAAFVSNSANTTYRLLADNATVTSLIVDIKEKCSSNLNGSTSAAPSPYEDSLTALPQPEQSVQYYRASTVALTLDGYNNTAIFQQEGTPDVPLPNNIDKNLLACLNQTIGEAVPLVTSGVPGLTAPNLSVLALFWLVWTLSSLF</sequence>